<dbReference type="EMBL" id="PDLM01000012">
    <property type="protein sequence ID" value="RDW64736.1"/>
    <property type="molecule type" value="Genomic_DNA"/>
</dbReference>
<feature type="compositionally biased region" description="Low complexity" evidence="3">
    <location>
        <begin position="103"/>
        <end position="112"/>
    </location>
</feature>
<name>A0A3D8QSD4_9HELO</name>
<dbReference type="PROSITE" id="PS50048">
    <property type="entry name" value="ZN2_CY6_FUNGAL_2"/>
    <property type="match status" value="1"/>
</dbReference>
<dbReference type="PANTHER" id="PTHR46910">
    <property type="entry name" value="TRANSCRIPTION FACTOR PDR1"/>
    <property type="match status" value="1"/>
</dbReference>
<sequence>MDQPTPLRTDDGEAGRSTRKRGRERSTSLAAGVSNSVGKPKRQRPRVPDEERRRVSKACKTCRDRKSRCIPTEVGGCWRCVRNKLDCGLGSDIGNKDGKAVDQEQSQEQGQGSEEEEDEAEDSGWNEHTASISPTQRTKNSPISSQRNAPPEPIIAAPNPGPDHSGGIPDLVVEDFSPGCHNEEISRGSFLTKVREAMFLDIGSGETTSADFGLGFGNGIGGSSGHGAANEHSQATQPSLFLSDPRDIREAIASFPPKEIAEFLVSTFFDYAVDSFFYFHQPWFMHEFHQFYDTEAVPRRGRAVDVRFISIALLVFAVGSQFAQFKSPPSTSTLPTTFIQSQQTSPGLNFYKHARRLFPDIMARYSLEAVQVSLLAAIFELPSSARDLAYFSLGMALRIAVANGFHRDMGGVEGKDANGDEIGRKREQREIRCRLWWSVWSLERSISIKMGRPDSIREEDITAPLPTPLPALDSGQKNNNIHHQIAYANLTLILNRVVQQVSSSFITQSPHAIQSLEILKKELKSWRANLPPELQLQNLNPKAYGFRSVVHLHQNYHHAWIMMCRIPLLMLVRERLRESFNPSTTIPSTRPLHLDKTLISQMATTCSKAARKMIRLFEILRDNDYLARFSFTDFHGCSIATIIILLHGILERDVAYDATLTFAVESLWWMASESETARLGAKFVEGFKQLADEAVARMDGEKAKEASSQWADEGYERWLRWIGESERELLQHQGLYHPPTRDDSELLQEQHQQLHPPSTHPHYSPIPAPNPLINTTTASHPDSQLPAPLSSNAPQISPFHSDVSTLQDSQNHHQFQPYDPFSTDLDPPLYGFSDDSFILGFTGLDVLNYREF</sequence>
<keyword evidence="1" id="KW-0479">Metal-binding</keyword>
<feature type="compositionally biased region" description="Polar residues" evidence="3">
    <location>
        <begin position="772"/>
        <end position="782"/>
    </location>
</feature>
<evidence type="ECO:0000256" key="3">
    <source>
        <dbReference type="SAM" id="MobiDB-lite"/>
    </source>
</evidence>
<dbReference type="Pfam" id="PF04082">
    <property type="entry name" value="Fungal_trans"/>
    <property type="match status" value="1"/>
</dbReference>
<dbReference type="SMART" id="SM00066">
    <property type="entry name" value="GAL4"/>
    <property type="match status" value="1"/>
</dbReference>
<dbReference type="CDD" id="cd12148">
    <property type="entry name" value="fungal_TF_MHR"/>
    <property type="match status" value="1"/>
</dbReference>
<comment type="caution">
    <text evidence="5">The sequence shown here is derived from an EMBL/GenBank/DDBJ whole genome shotgun (WGS) entry which is preliminary data.</text>
</comment>
<evidence type="ECO:0000313" key="6">
    <source>
        <dbReference type="Proteomes" id="UP000256645"/>
    </source>
</evidence>
<dbReference type="InterPro" id="IPR050987">
    <property type="entry name" value="AtrR-like"/>
</dbReference>
<accession>A0A3D8QSD4</accession>
<evidence type="ECO:0000259" key="4">
    <source>
        <dbReference type="PROSITE" id="PS50048"/>
    </source>
</evidence>
<keyword evidence="6" id="KW-1185">Reference proteome</keyword>
<feature type="compositionally biased region" description="Low complexity" evidence="3">
    <location>
        <begin position="747"/>
        <end position="757"/>
    </location>
</feature>
<reference evidence="5 6" key="1">
    <citation type="journal article" date="2018" name="IMA Fungus">
        <title>IMA Genome-F 9: Draft genome sequence of Annulohypoxylon stygium, Aspergillus mulundensis, Berkeleyomyces basicola (syn. Thielaviopsis basicola), Ceratocystis smalleyi, two Cercospora beticola strains, Coleophoma cylindrospora, Fusarium fracticaudum, Phialophora cf. hyalina, and Morchella septimelata.</title>
        <authorList>
            <person name="Wingfield B.D."/>
            <person name="Bills G.F."/>
            <person name="Dong Y."/>
            <person name="Huang W."/>
            <person name="Nel W.J."/>
            <person name="Swalarsk-Parry B.S."/>
            <person name="Vaghefi N."/>
            <person name="Wilken P.M."/>
            <person name="An Z."/>
            <person name="de Beer Z.W."/>
            <person name="De Vos L."/>
            <person name="Chen L."/>
            <person name="Duong T.A."/>
            <person name="Gao Y."/>
            <person name="Hammerbacher A."/>
            <person name="Kikkert J.R."/>
            <person name="Li Y."/>
            <person name="Li H."/>
            <person name="Li K."/>
            <person name="Li Q."/>
            <person name="Liu X."/>
            <person name="Ma X."/>
            <person name="Naidoo K."/>
            <person name="Pethybridge S.J."/>
            <person name="Sun J."/>
            <person name="Steenkamp E.T."/>
            <person name="van der Nest M.A."/>
            <person name="van Wyk S."/>
            <person name="Wingfield M.J."/>
            <person name="Xiong C."/>
            <person name="Yue Q."/>
            <person name="Zhang X."/>
        </authorList>
    </citation>
    <scope>NUCLEOTIDE SEQUENCE [LARGE SCALE GENOMIC DNA]</scope>
    <source>
        <strain evidence="5 6">BP6252</strain>
    </source>
</reference>
<proteinExistence type="predicted"/>
<dbReference type="AlphaFoldDB" id="A0A3D8QSD4"/>
<gene>
    <name evidence="5" type="ORF">BP6252_10387</name>
</gene>
<dbReference type="PROSITE" id="PS00463">
    <property type="entry name" value="ZN2_CY6_FUNGAL_1"/>
    <property type="match status" value="1"/>
</dbReference>
<feature type="compositionally biased region" description="Polar residues" evidence="3">
    <location>
        <begin position="126"/>
        <end position="147"/>
    </location>
</feature>
<dbReference type="InterPro" id="IPR036864">
    <property type="entry name" value="Zn2-C6_fun-type_DNA-bd_sf"/>
</dbReference>
<evidence type="ECO:0000313" key="5">
    <source>
        <dbReference type="EMBL" id="RDW64736.1"/>
    </source>
</evidence>
<dbReference type="SUPFAM" id="SSF57701">
    <property type="entry name" value="Zn2/Cys6 DNA-binding domain"/>
    <property type="match status" value="1"/>
</dbReference>
<feature type="domain" description="Zn(2)-C6 fungal-type" evidence="4">
    <location>
        <begin position="58"/>
        <end position="87"/>
    </location>
</feature>
<feature type="region of interest" description="Disordered" evidence="3">
    <location>
        <begin position="1"/>
        <end position="65"/>
    </location>
</feature>
<feature type="region of interest" description="Disordered" evidence="3">
    <location>
        <begin position="93"/>
        <end position="169"/>
    </location>
</feature>
<evidence type="ECO:0000256" key="1">
    <source>
        <dbReference type="ARBA" id="ARBA00022723"/>
    </source>
</evidence>
<dbReference type="GO" id="GO:0000981">
    <property type="term" value="F:DNA-binding transcription factor activity, RNA polymerase II-specific"/>
    <property type="evidence" value="ECO:0007669"/>
    <property type="project" value="InterPro"/>
</dbReference>
<dbReference type="SMART" id="SM00906">
    <property type="entry name" value="Fungal_trans"/>
    <property type="match status" value="1"/>
</dbReference>
<dbReference type="CDD" id="cd00067">
    <property type="entry name" value="GAL4"/>
    <property type="match status" value="1"/>
</dbReference>
<dbReference type="Proteomes" id="UP000256645">
    <property type="component" value="Unassembled WGS sequence"/>
</dbReference>
<dbReference type="GO" id="GO:0003677">
    <property type="term" value="F:DNA binding"/>
    <property type="evidence" value="ECO:0007669"/>
    <property type="project" value="InterPro"/>
</dbReference>
<dbReference type="GO" id="GO:0006351">
    <property type="term" value="P:DNA-templated transcription"/>
    <property type="evidence" value="ECO:0007669"/>
    <property type="project" value="InterPro"/>
</dbReference>
<evidence type="ECO:0000256" key="2">
    <source>
        <dbReference type="ARBA" id="ARBA00023242"/>
    </source>
</evidence>
<keyword evidence="2" id="KW-0539">Nucleus</keyword>
<dbReference type="STRING" id="1849047.A0A3D8QSD4"/>
<dbReference type="OrthoDB" id="3266505at2759"/>
<feature type="compositionally biased region" description="Polar residues" evidence="3">
    <location>
        <begin position="27"/>
        <end position="37"/>
    </location>
</feature>
<feature type="compositionally biased region" description="Polar residues" evidence="3">
    <location>
        <begin position="802"/>
        <end position="814"/>
    </location>
</feature>
<dbReference type="Gene3D" id="4.10.240.10">
    <property type="entry name" value="Zn(2)-C6 fungal-type DNA-binding domain"/>
    <property type="match status" value="1"/>
</dbReference>
<feature type="compositionally biased region" description="Acidic residues" evidence="3">
    <location>
        <begin position="113"/>
        <end position="124"/>
    </location>
</feature>
<dbReference type="PANTHER" id="PTHR46910:SF23">
    <property type="entry name" value="THIAMINE REPRESSIBLE GENES REGULATORY PROTEIN THI1"/>
    <property type="match status" value="1"/>
</dbReference>
<dbReference type="InterPro" id="IPR007219">
    <property type="entry name" value="XnlR_reg_dom"/>
</dbReference>
<organism evidence="5 6">
    <name type="scientific">Coleophoma cylindrospora</name>
    <dbReference type="NCBI Taxonomy" id="1849047"/>
    <lineage>
        <taxon>Eukaryota</taxon>
        <taxon>Fungi</taxon>
        <taxon>Dikarya</taxon>
        <taxon>Ascomycota</taxon>
        <taxon>Pezizomycotina</taxon>
        <taxon>Leotiomycetes</taxon>
        <taxon>Helotiales</taxon>
        <taxon>Dermateaceae</taxon>
        <taxon>Coleophoma</taxon>
    </lineage>
</organism>
<feature type="region of interest" description="Disordered" evidence="3">
    <location>
        <begin position="735"/>
        <end position="815"/>
    </location>
</feature>
<dbReference type="GO" id="GO:0008270">
    <property type="term" value="F:zinc ion binding"/>
    <property type="evidence" value="ECO:0007669"/>
    <property type="project" value="InterPro"/>
</dbReference>
<protein>
    <recommendedName>
        <fullName evidence="4">Zn(2)-C6 fungal-type domain-containing protein</fullName>
    </recommendedName>
</protein>
<dbReference type="InterPro" id="IPR001138">
    <property type="entry name" value="Zn2Cys6_DnaBD"/>
</dbReference>